<keyword evidence="2" id="KW-1185">Reference proteome</keyword>
<sequence length="144" mass="16900">MEVYFSFIKESILTCNYPLSHSMTDEELADIFKTSNRCFLISWILKLLDNTYEEILERSENDKEVLGNMVYELGFCAQKDKLPFMTGQLPFEQQFIKDLSTIQDFVKSRTEISESVAEKDNDVYDMLKLLYQEALSVKKYSRSI</sequence>
<evidence type="ECO:0000313" key="2">
    <source>
        <dbReference type="Proteomes" id="UP001162164"/>
    </source>
</evidence>
<reference evidence="1" key="1">
    <citation type="journal article" date="2023" name="Insect Mol. Biol.">
        <title>Genome sequencing provides insights into the evolution of gene families encoding plant cell wall-degrading enzymes in longhorned beetles.</title>
        <authorList>
            <person name="Shin N.R."/>
            <person name="Okamura Y."/>
            <person name="Kirsch R."/>
            <person name="Pauchet Y."/>
        </authorList>
    </citation>
    <scope>NUCLEOTIDE SEQUENCE</scope>
    <source>
        <strain evidence="1">MMC_N1</strain>
    </source>
</reference>
<organism evidence="1 2">
    <name type="scientific">Molorchus minor</name>
    <dbReference type="NCBI Taxonomy" id="1323400"/>
    <lineage>
        <taxon>Eukaryota</taxon>
        <taxon>Metazoa</taxon>
        <taxon>Ecdysozoa</taxon>
        <taxon>Arthropoda</taxon>
        <taxon>Hexapoda</taxon>
        <taxon>Insecta</taxon>
        <taxon>Pterygota</taxon>
        <taxon>Neoptera</taxon>
        <taxon>Endopterygota</taxon>
        <taxon>Coleoptera</taxon>
        <taxon>Polyphaga</taxon>
        <taxon>Cucujiformia</taxon>
        <taxon>Chrysomeloidea</taxon>
        <taxon>Cerambycidae</taxon>
        <taxon>Lamiinae</taxon>
        <taxon>Monochamini</taxon>
        <taxon>Molorchus</taxon>
    </lineage>
</organism>
<name>A0ABQ9J9S3_9CUCU</name>
<dbReference type="EMBL" id="JAPWTJ010000910">
    <property type="protein sequence ID" value="KAJ8974911.1"/>
    <property type="molecule type" value="Genomic_DNA"/>
</dbReference>
<proteinExistence type="predicted"/>
<comment type="caution">
    <text evidence="1">The sequence shown here is derived from an EMBL/GenBank/DDBJ whole genome shotgun (WGS) entry which is preliminary data.</text>
</comment>
<dbReference type="Proteomes" id="UP001162164">
    <property type="component" value="Unassembled WGS sequence"/>
</dbReference>
<accession>A0ABQ9J9S3</accession>
<protein>
    <submittedName>
        <fullName evidence="1">Uncharacterized protein</fullName>
    </submittedName>
</protein>
<gene>
    <name evidence="1" type="ORF">NQ317_009840</name>
</gene>
<evidence type="ECO:0000313" key="1">
    <source>
        <dbReference type="EMBL" id="KAJ8974911.1"/>
    </source>
</evidence>